<evidence type="ECO:0000256" key="2">
    <source>
        <dbReference type="ARBA" id="ARBA00022692"/>
    </source>
</evidence>
<dbReference type="GO" id="GO:0032259">
    <property type="term" value="P:methylation"/>
    <property type="evidence" value="ECO:0007669"/>
    <property type="project" value="UniProtKB-KW"/>
</dbReference>
<dbReference type="GO" id="GO:0004671">
    <property type="term" value="F:protein C-terminal S-isoprenylcysteine carboxyl O-methyltransferase activity"/>
    <property type="evidence" value="ECO:0007669"/>
    <property type="project" value="UniProtKB-EC"/>
</dbReference>
<gene>
    <name evidence="6" type="ORF">B0H15DRAFT_840754</name>
</gene>
<evidence type="ECO:0000313" key="6">
    <source>
        <dbReference type="EMBL" id="KAJ7088778.1"/>
    </source>
</evidence>
<dbReference type="PANTHER" id="PTHR12714:SF9">
    <property type="entry name" value="PROTEIN-S-ISOPRENYLCYSTEINE O-METHYLTRANSFERASE"/>
    <property type="match status" value="1"/>
</dbReference>
<name>A0AAD6U314_9AGAR</name>
<comment type="similarity">
    <text evidence="5">Belongs to the class VI-like SAM-binding methyltransferase superfamily. Isoprenylcysteine carboxyl methyltransferase family.</text>
</comment>
<keyword evidence="5" id="KW-0256">Endoplasmic reticulum</keyword>
<dbReference type="EC" id="2.1.1.100" evidence="5"/>
<keyword evidence="5" id="KW-0808">Transferase</keyword>
<comment type="catalytic activity">
    <reaction evidence="5">
        <text>[protein]-C-terminal S-[(2E,6E)-farnesyl]-L-cysteine + S-adenosyl-L-methionine = [protein]-C-terminal S-[(2E,6E)-farnesyl]-L-cysteine methyl ester + S-adenosyl-L-homocysteine</text>
        <dbReference type="Rhea" id="RHEA:21672"/>
        <dbReference type="Rhea" id="RHEA-COMP:12125"/>
        <dbReference type="Rhea" id="RHEA-COMP:12126"/>
        <dbReference type="ChEBI" id="CHEBI:57856"/>
        <dbReference type="ChEBI" id="CHEBI:59789"/>
        <dbReference type="ChEBI" id="CHEBI:90510"/>
        <dbReference type="ChEBI" id="CHEBI:90511"/>
        <dbReference type="EC" id="2.1.1.100"/>
    </reaction>
</comment>
<evidence type="ECO:0000313" key="7">
    <source>
        <dbReference type="Proteomes" id="UP001222325"/>
    </source>
</evidence>
<evidence type="ECO:0000256" key="5">
    <source>
        <dbReference type="RuleBase" id="RU362022"/>
    </source>
</evidence>
<dbReference type="Gene3D" id="1.20.120.1630">
    <property type="match status" value="1"/>
</dbReference>
<dbReference type="AlphaFoldDB" id="A0AAD6U314"/>
<keyword evidence="5" id="KW-0489">Methyltransferase</keyword>
<proteinExistence type="inferred from homology"/>
<evidence type="ECO:0000256" key="3">
    <source>
        <dbReference type="ARBA" id="ARBA00022989"/>
    </source>
</evidence>
<protein>
    <recommendedName>
        <fullName evidence="5">Protein-S-isoprenylcysteine O-methyltransferase</fullName>
        <ecNumber evidence="5">2.1.1.100</ecNumber>
    </recommendedName>
</protein>
<dbReference type="Pfam" id="PF04140">
    <property type="entry name" value="ICMT"/>
    <property type="match status" value="1"/>
</dbReference>
<feature type="transmembrane region" description="Helical" evidence="5">
    <location>
        <begin position="119"/>
        <end position="137"/>
    </location>
</feature>
<keyword evidence="7" id="KW-1185">Reference proteome</keyword>
<comment type="subcellular location">
    <subcellularLocation>
        <location evidence="5">Endoplasmic reticulum membrane</location>
        <topology evidence="5">Multi-pass membrane protein</topology>
    </subcellularLocation>
    <subcellularLocation>
        <location evidence="1">Membrane</location>
        <topology evidence="1">Multi-pass membrane protein</topology>
    </subcellularLocation>
</comment>
<keyword evidence="2 5" id="KW-0812">Transmembrane</keyword>
<dbReference type="PANTHER" id="PTHR12714">
    <property type="entry name" value="PROTEIN-S ISOPRENYLCYSTEINE O-METHYLTRANSFERASE"/>
    <property type="match status" value="1"/>
</dbReference>
<keyword evidence="4 5" id="KW-0472">Membrane</keyword>
<accession>A0AAD6U314</accession>
<dbReference type="EMBL" id="JARJCN010000025">
    <property type="protein sequence ID" value="KAJ7088778.1"/>
    <property type="molecule type" value="Genomic_DNA"/>
</dbReference>
<keyword evidence="5" id="KW-0949">S-adenosyl-L-methionine</keyword>
<reference evidence="6" key="1">
    <citation type="submission" date="2023-03" db="EMBL/GenBank/DDBJ databases">
        <title>Massive genome expansion in bonnet fungi (Mycena s.s.) driven by repeated elements and novel gene families across ecological guilds.</title>
        <authorList>
            <consortium name="Lawrence Berkeley National Laboratory"/>
            <person name="Harder C.B."/>
            <person name="Miyauchi S."/>
            <person name="Viragh M."/>
            <person name="Kuo A."/>
            <person name="Thoen E."/>
            <person name="Andreopoulos B."/>
            <person name="Lu D."/>
            <person name="Skrede I."/>
            <person name="Drula E."/>
            <person name="Henrissat B."/>
            <person name="Morin E."/>
            <person name="Kohler A."/>
            <person name="Barry K."/>
            <person name="LaButti K."/>
            <person name="Morin E."/>
            <person name="Salamov A."/>
            <person name="Lipzen A."/>
            <person name="Mereny Z."/>
            <person name="Hegedus B."/>
            <person name="Baldrian P."/>
            <person name="Stursova M."/>
            <person name="Weitz H."/>
            <person name="Taylor A."/>
            <person name="Grigoriev I.V."/>
            <person name="Nagy L.G."/>
            <person name="Martin F."/>
            <person name="Kauserud H."/>
        </authorList>
    </citation>
    <scope>NUCLEOTIDE SEQUENCE</scope>
    <source>
        <strain evidence="6">CBHHK173m</strain>
    </source>
</reference>
<dbReference type="GO" id="GO:0005789">
    <property type="term" value="C:endoplasmic reticulum membrane"/>
    <property type="evidence" value="ECO:0007669"/>
    <property type="project" value="UniProtKB-SubCell"/>
</dbReference>
<dbReference type="Proteomes" id="UP001222325">
    <property type="component" value="Unassembled WGS sequence"/>
</dbReference>
<sequence length="172" mass="18516">MAHPLLPFWAPSMYWAISITDAAVTLNKRSQAPLSATFLTGTAILLIGTSLRILCFRVLGRHFTLAMSLQDDHSLVTSGPYAVVRHPSYTGGLLQALGACLVGAGAGSWLADGGYATPWGAFLGLNLAILTVMWGYACTRGAKEDEFLAEKFGEKWKVYAQAVPYRYVPGVC</sequence>
<evidence type="ECO:0000256" key="1">
    <source>
        <dbReference type="ARBA" id="ARBA00004141"/>
    </source>
</evidence>
<dbReference type="InterPro" id="IPR007269">
    <property type="entry name" value="ICMT_MeTrfase"/>
</dbReference>
<keyword evidence="3 5" id="KW-1133">Transmembrane helix</keyword>
<comment type="caution">
    <text evidence="6">The sequence shown here is derived from an EMBL/GenBank/DDBJ whole genome shotgun (WGS) entry which is preliminary data.</text>
</comment>
<evidence type="ECO:0000256" key="4">
    <source>
        <dbReference type="ARBA" id="ARBA00023136"/>
    </source>
</evidence>
<comment type="caution">
    <text evidence="5">Lacks conserved residue(s) required for the propagation of feature annotation.</text>
</comment>
<organism evidence="6 7">
    <name type="scientific">Mycena belliarum</name>
    <dbReference type="NCBI Taxonomy" id="1033014"/>
    <lineage>
        <taxon>Eukaryota</taxon>
        <taxon>Fungi</taxon>
        <taxon>Dikarya</taxon>
        <taxon>Basidiomycota</taxon>
        <taxon>Agaricomycotina</taxon>
        <taxon>Agaricomycetes</taxon>
        <taxon>Agaricomycetidae</taxon>
        <taxon>Agaricales</taxon>
        <taxon>Marasmiineae</taxon>
        <taxon>Mycenaceae</taxon>
        <taxon>Mycena</taxon>
    </lineage>
</organism>
<feature type="transmembrane region" description="Helical" evidence="5">
    <location>
        <begin position="38"/>
        <end position="59"/>
    </location>
</feature>